<feature type="region of interest" description="Disordered" evidence="5">
    <location>
        <begin position="247"/>
        <end position="271"/>
    </location>
</feature>
<proteinExistence type="predicted"/>
<evidence type="ECO:0000259" key="6">
    <source>
        <dbReference type="PROSITE" id="PS50888"/>
    </source>
</evidence>
<dbReference type="GO" id="GO:0000978">
    <property type="term" value="F:RNA polymerase II cis-regulatory region sequence-specific DNA binding"/>
    <property type="evidence" value="ECO:0007669"/>
    <property type="project" value="TreeGrafter"/>
</dbReference>
<dbReference type="GO" id="GO:0005634">
    <property type="term" value="C:nucleus"/>
    <property type="evidence" value="ECO:0007669"/>
    <property type="project" value="UniProtKB-SubCell"/>
</dbReference>
<evidence type="ECO:0000313" key="7">
    <source>
        <dbReference type="EMBL" id="KKA26052.1"/>
    </source>
</evidence>
<dbReference type="CDD" id="cd11387">
    <property type="entry name" value="bHLHzip_USF_MITF"/>
    <property type="match status" value="1"/>
</dbReference>
<dbReference type="AlphaFoldDB" id="A0A0F4Z6B5"/>
<reference evidence="7 8" key="1">
    <citation type="submission" date="2015-03" db="EMBL/GenBank/DDBJ databases">
        <authorList>
            <person name="Radwan O."/>
            <person name="Al-Naeli F.A."/>
            <person name="Rendon G.A."/>
            <person name="Fields C."/>
        </authorList>
    </citation>
    <scope>NUCLEOTIDE SEQUENCE [LARGE SCALE GENOMIC DNA]</scope>
    <source>
        <strain evidence="7">CR-DP1</strain>
    </source>
</reference>
<dbReference type="Pfam" id="PF00010">
    <property type="entry name" value="HLH"/>
    <property type="match status" value="1"/>
</dbReference>
<feature type="compositionally biased region" description="Polar residues" evidence="5">
    <location>
        <begin position="446"/>
        <end position="460"/>
    </location>
</feature>
<dbReference type="PANTHER" id="PTHR46117:SF3">
    <property type="entry name" value="FI24210P1"/>
    <property type="match status" value="1"/>
</dbReference>
<evidence type="ECO:0000313" key="8">
    <source>
        <dbReference type="Proteomes" id="UP000033483"/>
    </source>
</evidence>
<keyword evidence="4" id="KW-0539">Nucleus</keyword>
<dbReference type="InterPro" id="IPR011598">
    <property type="entry name" value="bHLH_dom"/>
</dbReference>
<organism evidence="7 8">
    <name type="scientific">Thielaviopsis punctulata</name>
    <dbReference type="NCBI Taxonomy" id="72032"/>
    <lineage>
        <taxon>Eukaryota</taxon>
        <taxon>Fungi</taxon>
        <taxon>Dikarya</taxon>
        <taxon>Ascomycota</taxon>
        <taxon>Pezizomycotina</taxon>
        <taxon>Sordariomycetes</taxon>
        <taxon>Hypocreomycetidae</taxon>
        <taxon>Microascales</taxon>
        <taxon>Ceratocystidaceae</taxon>
        <taxon>Thielaviopsis</taxon>
    </lineage>
</organism>
<dbReference type="EMBL" id="LAEV01002294">
    <property type="protein sequence ID" value="KKA26052.1"/>
    <property type="molecule type" value="Genomic_DNA"/>
</dbReference>
<feature type="compositionally biased region" description="Polar residues" evidence="5">
    <location>
        <begin position="247"/>
        <end position="260"/>
    </location>
</feature>
<feature type="region of interest" description="Disordered" evidence="5">
    <location>
        <begin position="312"/>
        <end position="356"/>
    </location>
</feature>
<name>A0A0F4Z6B5_9PEZI</name>
<comment type="subcellular location">
    <subcellularLocation>
        <location evidence="1">Nucleus</location>
    </subcellularLocation>
</comment>
<dbReference type="SUPFAM" id="SSF47459">
    <property type="entry name" value="HLH, helix-loop-helix DNA-binding domain"/>
    <property type="match status" value="1"/>
</dbReference>
<keyword evidence="8" id="KW-1185">Reference proteome</keyword>
<dbReference type="PANTHER" id="PTHR46117">
    <property type="entry name" value="FI24210P1"/>
    <property type="match status" value="1"/>
</dbReference>
<evidence type="ECO:0000256" key="2">
    <source>
        <dbReference type="ARBA" id="ARBA00023015"/>
    </source>
</evidence>
<sequence length="495" mass="53770">MAQPFTFGSNSNSIDPNMLASSFGQSYYHSQNDPFNSNTAIFDDDELLDGLQDANLPASTADYNSMNMAFSHPQTIFPNMDSQVTNFANPAEADPSRSPFMHSLGGRQSFQPIRTIQPIDDAASMIPNNNMSKMASNPRLSMGHKPVMSMSMGADPVVGSFGAQPIGVIMEQPNGNNKNTNAQPNVNPVNNNNNNNNNNGAATAAATWMQPAAGSFGQSFNSGLSSPPPIGRAQISEVMLKAGTSMPTKLNANQGHLSTQDLKRKRRRESHNLVERRRRDNINERIQDLSRLVPMHRLEDDKLRKLIQNGTPLSPTLTGLGASNSAAAGANGRRSNPGNITTGLPAEDKDKGPNKGDILNGAVSWMRDLLWMNMTLTRQREELENTIREMGGIVPFEFTDDEKRMHSEVLDIMGKAEMLNMSYSRTAGTGLRVPHHTDYKGEPLNGGTSSSAGAMETSPNGVAGLPVLSDSPLWDELNNGSGNNSLKEEDEYMEF</sequence>
<feature type="domain" description="BHLH" evidence="6">
    <location>
        <begin position="266"/>
        <end position="369"/>
    </location>
</feature>
<feature type="region of interest" description="Disordered" evidence="5">
    <location>
        <begin position="440"/>
        <end position="495"/>
    </location>
</feature>
<evidence type="ECO:0000256" key="1">
    <source>
        <dbReference type="ARBA" id="ARBA00004123"/>
    </source>
</evidence>
<feature type="compositionally biased region" description="Low complexity" evidence="5">
    <location>
        <begin position="321"/>
        <end position="336"/>
    </location>
</feature>
<gene>
    <name evidence="7" type="ORF">TD95_000334</name>
</gene>
<evidence type="ECO:0000256" key="4">
    <source>
        <dbReference type="ARBA" id="ARBA00023242"/>
    </source>
</evidence>
<keyword evidence="3" id="KW-0804">Transcription</keyword>
<dbReference type="GO" id="GO:0046983">
    <property type="term" value="F:protein dimerization activity"/>
    <property type="evidence" value="ECO:0007669"/>
    <property type="project" value="InterPro"/>
</dbReference>
<dbReference type="SMART" id="SM00353">
    <property type="entry name" value="HLH"/>
    <property type="match status" value="1"/>
</dbReference>
<evidence type="ECO:0000256" key="3">
    <source>
        <dbReference type="ARBA" id="ARBA00023163"/>
    </source>
</evidence>
<comment type="caution">
    <text evidence="7">The sequence shown here is derived from an EMBL/GenBank/DDBJ whole genome shotgun (WGS) entry which is preliminary data.</text>
</comment>
<evidence type="ECO:0000256" key="5">
    <source>
        <dbReference type="SAM" id="MobiDB-lite"/>
    </source>
</evidence>
<dbReference type="OrthoDB" id="690068at2759"/>
<dbReference type="GO" id="GO:0000981">
    <property type="term" value="F:DNA-binding transcription factor activity, RNA polymerase II-specific"/>
    <property type="evidence" value="ECO:0007669"/>
    <property type="project" value="TreeGrafter"/>
</dbReference>
<dbReference type="PROSITE" id="PS50888">
    <property type="entry name" value="BHLH"/>
    <property type="match status" value="1"/>
</dbReference>
<accession>A0A0F4Z6B5</accession>
<keyword evidence="2" id="KW-0805">Transcription regulation</keyword>
<dbReference type="Gene3D" id="4.10.280.10">
    <property type="entry name" value="Helix-loop-helix DNA-binding domain"/>
    <property type="match status" value="1"/>
</dbReference>
<protein>
    <recommendedName>
        <fullName evidence="6">BHLH domain-containing protein</fullName>
    </recommendedName>
</protein>
<dbReference type="Proteomes" id="UP000033483">
    <property type="component" value="Unassembled WGS sequence"/>
</dbReference>
<dbReference type="InterPro" id="IPR036638">
    <property type="entry name" value="HLH_DNA-bd_sf"/>
</dbReference>
<dbReference type="InterPro" id="IPR051732">
    <property type="entry name" value="USF"/>
</dbReference>